<accession>A0AAJ7SKR2</accession>
<proteinExistence type="inferred from homology"/>
<dbReference type="PANTHER" id="PTHR12756">
    <property type="entry name" value="CYTOSOLIC CARBOXYPEPTIDASE"/>
    <property type="match status" value="1"/>
</dbReference>
<evidence type="ECO:0000313" key="10">
    <source>
        <dbReference type="RefSeq" id="XP_032800461.1"/>
    </source>
</evidence>
<feature type="region of interest" description="Disordered" evidence="7">
    <location>
        <begin position="1"/>
        <end position="33"/>
    </location>
</feature>
<feature type="region of interest" description="Disordered" evidence="7">
    <location>
        <begin position="59"/>
        <end position="105"/>
    </location>
</feature>
<evidence type="ECO:0000256" key="2">
    <source>
        <dbReference type="ARBA" id="ARBA00004514"/>
    </source>
</evidence>
<feature type="region of interest" description="Disordered" evidence="7">
    <location>
        <begin position="124"/>
        <end position="159"/>
    </location>
</feature>
<feature type="region of interest" description="Disordered" evidence="7">
    <location>
        <begin position="656"/>
        <end position="710"/>
    </location>
</feature>
<dbReference type="Gene3D" id="3.40.630.10">
    <property type="entry name" value="Zn peptidases"/>
    <property type="match status" value="1"/>
</dbReference>
<evidence type="ECO:0000256" key="1">
    <source>
        <dbReference type="ARBA" id="ARBA00001947"/>
    </source>
</evidence>
<name>A0AAJ7SKR2_PETMA</name>
<keyword evidence="4" id="KW-0121">Carboxypeptidase</keyword>
<comment type="catalytic activity">
    <reaction evidence="5">
        <text>(L-glutamyl)(n+1)-gamma-L-glutamyl-L-glutamyl-[protein] + H2O = (L-glutamyl)(n)-gamma-L-glutamyl-L-glutamyl-[protein] + L-glutamate</text>
        <dbReference type="Rhea" id="RHEA:60004"/>
        <dbReference type="Rhea" id="RHEA-COMP:15519"/>
        <dbReference type="Rhea" id="RHEA-COMP:15675"/>
        <dbReference type="ChEBI" id="CHEBI:15377"/>
        <dbReference type="ChEBI" id="CHEBI:29985"/>
        <dbReference type="ChEBI" id="CHEBI:143623"/>
    </reaction>
    <physiologicalReaction direction="left-to-right" evidence="5">
        <dbReference type="Rhea" id="RHEA:60005"/>
    </physiologicalReaction>
</comment>
<dbReference type="Pfam" id="PF00246">
    <property type="entry name" value="Peptidase_M14"/>
    <property type="match status" value="1"/>
</dbReference>
<evidence type="ECO:0000256" key="4">
    <source>
        <dbReference type="ARBA" id="ARBA00022645"/>
    </source>
</evidence>
<keyword evidence="4" id="KW-0645">Protease</keyword>
<gene>
    <name evidence="10" type="primary">LOC116937462</name>
</gene>
<sequence length="729" mass="80073">MERTRGTLPTTTRRREGGGAEEGVTLGGIPPRSHRYPDLNVYARFCPDLTHDFVEYVRDAADDDGGPDDDDAGGVGEELKPETSASSGDAAAGGPAPWPPTSEWAVGPEAACRHARAARLTRGVASPAPGHRGATAPTAFPDAHGHSPAPAPTRQLPRREHVQRDYVLEDIARIVHPDTLLNRVVFDIESTTPPSAQEAVGTGTPPLTFYSAFESGNLRKAIQVRSYEYDLLLNSDPNSDRHHQWFYFEVGNVEAGTAYRLNIINCEKSSSQFNHGMQPVLYSVREALEGRPYWVRAGTDVCYYKNSYRRPSRVTGGVRGKSYYSLVLTLTFPHSGDVCYLAHHYPYTYTSLMVDLESMLSACDRSSVFVQRDMLCLTAGGNSCPILTITAAPTSQRDLQSLRRRPCVLLSARVHPGESNSSWVMRGSLGFLLGPSVEARALRLAYVFRVLPMLNPDGVASGAHRCALSGEDLNRQWRSPCPERAPTVYHSKGLLLYLASVGHTPAVFCDYHGHSSKKNVFLYGCSLRETLWYSELGANCVSEDSSYRTLARLLATSAPMFSERSSRFLVERSRDATARVVAWRELGVRRSYTMETTYCGCDHGPYKGLQLGLRELQEMGECFCIALLRLRPRLGHGGDNAWTPGDSALRAVVGVDEEVEEEEEEAPCDEEPDYSACSDSSGPDDFLDDLLLSDPEPDFDPATTPHHDPSEVAALAIRPGVVTYDSGDL</sequence>
<feature type="compositionally biased region" description="Low complexity" evidence="7">
    <location>
        <begin position="1"/>
        <end position="11"/>
    </location>
</feature>
<comment type="subcellular location">
    <subcellularLocation>
        <location evidence="2">Cytoplasm</location>
        <location evidence="2">Cytosol</location>
    </subcellularLocation>
</comment>
<dbReference type="GO" id="GO:0004181">
    <property type="term" value="F:metallocarboxypeptidase activity"/>
    <property type="evidence" value="ECO:0007669"/>
    <property type="project" value="InterPro"/>
</dbReference>
<evidence type="ECO:0000259" key="8">
    <source>
        <dbReference type="PROSITE" id="PS52035"/>
    </source>
</evidence>
<dbReference type="InterPro" id="IPR000834">
    <property type="entry name" value="Peptidase_M14"/>
</dbReference>
<evidence type="ECO:0000256" key="6">
    <source>
        <dbReference type="PROSITE-ProRule" id="PRU01379"/>
    </source>
</evidence>
<comment type="cofactor">
    <cofactor evidence="1">
        <name>Zn(2+)</name>
        <dbReference type="ChEBI" id="CHEBI:29105"/>
    </cofactor>
</comment>
<feature type="compositionally biased region" description="Low complexity" evidence="7">
    <location>
        <begin position="678"/>
        <end position="694"/>
    </location>
</feature>
<dbReference type="RefSeq" id="XP_032800461.1">
    <property type="nucleotide sequence ID" value="XM_032944570.1"/>
</dbReference>
<feature type="active site" description="Proton donor/acceptor" evidence="6">
    <location>
        <position position="595"/>
    </location>
</feature>
<dbReference type="PROSITE" id="PS52035">
    <property type="entry name" value="PEPTIDASE_M14"/>
    <property type="match status" value="1"/>
</dbReference>
<feature type="compositionally biased region" description="Acidic residues" evidence="7">
    <location>
        <begin position="656"/>
        <end position="673"/>
    </location>
</feature>
<organism evidence="9 10">
    <name type="scientific">Petromyzon marinus</name>
    <name type="common">Sea lamprey</name>
    <dbReference type="NCBI Taxonomy" id="7757"/>
    <lineage>
        <taxon>Eukaryota</taxon>
        <taxon>Metazoa</taxon>
        <taxon>Chordata</taxon>
        <taxon>Craniata</taxon>
        <taxon>Vertebrata</taxon>
        <taxon>Cyclostomata</taxon>
        <taxon>Hyperoartia</taxon>
        <taxon>Petromyzontiformes</taxon>
        <taxon>Petromyzontidae</taxon>
        <taxon>Petromyzon</taxon>
    </lineage>
</organism>
<dbReference type="SUPFAM" id="SSF53187">
    <property type="entry name" value="Zn-dependent exopeptidases"/>
    <property type="match status" value="1"/>
</dbReference>
<evidence type="ECO:0000313" key="9">
    <source>
        <dbReference type="Proteomes" id="UP001318040"/>
    </source>
</evidence>
<dbReference type="InterPro" id="IPR050821">
    <property type="entry name" value="Cytosolic_carboxypeptidase"/>
</dbReference>
<comment type="similarity">
    <text evidence="3 6">Belongs to the peptidase M14 family.</text>
</comment>
<dbReference type="KEGG" id="pmrn:116937462"/>
<dbReference type="GO" id="GO:0005829">
    <property type="term" value="C:cytosol"/>
    <property type="evidence" value="ECO:0007669"/>
    <property type="project" value="UniProtKB-SubCell"/>
</dbReference>
<dbReference type="Gene3D" id="2.60.40.3120">
    <property type="match status" value="1"/>
</dbReference>
<evidence type="ECO:0000256" key="7">
    <source>
        <dbReference type="SAM" id="MobiDB-lite"/>
    </source>
</evidence>
<dbReference type="InterPro" id="IPR040626">
    <property type="entry name" value="Pepdidase_M14_N"/>
</dbReference>
<keyword evidence="4" id="KW-0378">Hydrolase</keyword>
<dbReference type="GO" id="GO:0006508">
    <property type="term" value="P:proteolysis"/>
    <property type="evidence" value="ECO:0007669"/>
    <property type="project" value="InterPro"/>
</dbReference>
<dbReference type="AlphaFoldDB" id="A0AAJ7SKR2"/>
<feature type="domain" description="Peptidase M14" evidence="8">
    <location>
        <begin position="345"/>
        <end position="631"/>
    </location>
</feature>
<reference evidence="10" key="1">
    <citation type="submission" date="2025-08" db="UniProtKB">
        <authorList>
            <consortium name="RefSeq"/>
        </authorList>
    </citation>
    <scope>IDENTIFICATION</scope>
    <source>
        <tissue evidence="10">Sperm</tissue>
    </source>
</reference>
<dbReference type="GO" id="GO:0008270">
    <property type="term" value="F:zinc ion binding"/>
    <property type="evidence" value="ECO:0007669"/>
    <property type="project" value="InterPro"/>
</dbReference>
<feature type="compositionally biased region" description="Low complexity" evidence="7">
    <location>
        <begin position="84"/>
        <end position="95"/>
    </location>
</feature>
<evidence type="ECO:0000256" key="3">
    <source>
        <dbReference type="ARBA" id="ARBA00005988"/>
    </source>
</evidence>
<dbReference type="Pfam" id="PF18027">
    <property type="entry name" value="Pepdidase_M14_N"/>
    <property type="match status" value="1"/>
</dbReference>
<feature type="compositionally biased region" description="Acidic residues" evidence="7">
    <location>
        <begin position="61"/>
        <end position="72"/>
    </location>
</feature>
<protein>
    <submittedName>
        <fullName evidence="10">Cytosolic carboxypeptidase 1-like</fullName>
    </submittedName>
</protein>
<dbReference type="Proteomes" id="UP001318040">
    <property type="component" value="Unplaced"/>
</dbReference>
<evidence type="ECO:0000256" key="5">
    <source>
        <dbReference type="ARBA" id="ARBA00029302"/>
    </source>
</evidence>
<keyword evidence="9" id="KW-1185">Reference proteome</keyword>
<dbReference type="PANTHER" id="PTHR12756:SF11">
    <property type="entry name" value="CYTOSOLIC CARBOXYPEPTIDASE 1"/>
    <property type="match status" value="1"/>
</dbReference>